<organism evidence="1">
    <name type="scientific">marine metagenome</name>
    <dbReference type="NCBI Taxonomy" id="408172"/>
    <lineage>
        <taxon>unclassified sequences</taxon>
        <taxon>metagenomes</taxon>
        <taxon>ecological metagenomes</taxon>
    </lineage>
</organism>
<reference evidence="1" key="1">
    <citation type="submission" date="2018-05" db="EMBL/GenBank/DDBJ databases">
        <authorList>
            <person name="Lanie J.A."/>
            <person name="Ng W.-L."/>
            <person name="Kazmierczak K.M."/>
            <person name="Andrzejewski T.M."/>
            <person name="Davidsen T.M."/>
            <person name="Wayne K.J."/>
            <person name="Tettelin H."/>
            <person name="Glass J.I."/>
            <person name="Rusch D."/>
            <person name="Podicherti R."/>
            <person name="Tsui H.-C.T."/>
            <person name="Winkler M.E."/>
        </authorList>
    </citation>
    <scope>NUCLEOTIDE SEQUENCE</scope>
</reference>
<name>A0A382NY61_9ZZZZ</name>
<protein>
    <submittedName>
        <fullName evidence="1">Uncharacterized protein</fullName>
    </submittedName>
</protein>
<sequence>MTESDLDALISFLKTITPLPDDD</sequence>
<evidence type="ECO:0000313" key="1">
    <source>
        <dbReference type="EMBL" id="SVC66124.1"/>
    </source>
</evidence>
<gene>
    <name evidence="1" type="ORF">METZ01_LOCUS318978</name>
</gene>
<proteinExistence type="predicted"/>
<dbReference type="EMBL" id="UINC01103609">
    <property type="protein sequence ID" value="SVC66124.1"/>
    <property type="molecule type" value="Genomic_DNA"/>
</dbReference>
<dbReference type="AlphaFoldDB" id="A0A382NY61"/>
<accession>A0A382NY61</accession>